<comment type="caution">
    <text evidence="2">The sequence shown here is derived from an EMBL/GenBank/DDBJ whole genome shotgun (WGS) entry which is preliminary data.</text>
</comment>
<keyword evidence="3" id="KW-1185">Reference proteome</keyword>
<organism evidence="2 3">
    <name type="scientific">Cudoniella acicularis</name>
    <dbReference type="NCBI Taxonomy" id="354080"/>
    <lineage>
        <taxon>Eukaryota</taxon>
        <taxon>Fungi</taxon>
        <taxon>Dikarya</taxon>
        <taxon>Ascomycota</taxon>
        <taxon>Pezizomycotina</taxon>
        <taxon>Leotiomycetes</taxon>
        <taxon>Helotiales</taxon>
        <taxon>Tricladiaceae</taxon>
        <taxon>Cudoniella</taxon>
    </lineage>
</organism>
<feature type="compositionally biased region" description="Basic and acidic residues" evidence="1">
    <location>
        <begin position="80"/>
        <end position="94"/>
    </location>
</feature>
<gene>
    <name evidence="2" type="ORF">G7Y89_g8136</name>
</gene>
<dbReference type="EMBL" id="JAAMPI010000600">
    <property type="protein sequence ID" value="KAF4630004.1"/>
    <property type="molecule type" value="Genomic_DNA"/>
</dbReference>
<dbReference type="AlphaFoldDB" id="A0A8H4RH43"/>
<proteinExistence type="predicted"/>
<dbReference type="OrthoDB" id="3440156at2759"/>
<accession>A0A8H4RH43</accession>
<dbReference type="Proteomes" id="UP000566819">
    <property type="component" value="Unassembled WGS sequence"/>
</dbReference>
<sequence length="94" mass="10636">MALRCTVRTRIGNETTYNLKFQLQHVPEQLYLPVLSEALGTYSSKETSAEAAIPRHAGAHSNMRPAGLRHQTKRAPWTPEEDKTVRKMREDGCT</sequence>
<reference evidence="2 3" key="1">
    <citation type="submission" date="2020-03" db="EMBL/GenBank/DDBJ databases">
        <title>Draft Genome Sequence of Cudoniella acicularis.</title>
        <authorList>
            <person name="Buettner E."/>
            <person name="Kellner H."/>
        </authorList>
    </citation>
    <scope>NUCLEOTIDE SEQUENCE [LARGE SCALE GENOMIC DNA]</scope>
    <source>
        <strain evidence="2 3">DSM 108380</strain>
    </source>
</reference>
<feature type="region of interest" description="Disordered" evidence="1">
    <location>
        <begin position="57"/>
        <end position="94"/>
    </location>
</feature>
<evidence type="ECO:0000256" key="1">
    <source>
        <dbReference type="SAM" id="MobiDB-lite"/>
    </source>
</evidence>
<name>A0A8H4RH43_9HELO</name>
<protein>
    <submittedName>
        <fullName evidence="2">Uncharacterized protein</fullName>
    </submittedName>
</protein>
<evidence type="ECO:0000313" key="2">
    <source>
        <dbReference type="EMBL" id="KAF4630004.1"/>
    </source>
</evidence>
<evidence type="ECO:0000313" key="3">
    <source>
        <dbReference type="Proteomes" id="UP000566819"/>
    </source>
</evidence>